<reference evidence="2" key="1">
    <citation type="submission" date="2018-06" db="EMBL/GenBank/DDBJ databases">
        <authorList>
            <person name="Zhirakovskaya E."/>
        </authorList>
    </citation>
    <scope>NUCLEOTIDE SEQUENCE</scope>
</reference>
<dbReference type="EMBL" id="UOGH01000089">
    <property type="protein sequence ID" value="VAX28558.1"/>
    <property type="molecule type" value="Genomic_DNA"/>
</dbReference>
<dbReference type="CDD" id="cd04185">
    <property type="entry name" value="GT_2_like_b"/>
    <property type="match status" value="1"/>
</dbReference>
<dbReference type="PANTHER" id="PTHR43685">
    <property type="entry name" value="GLYCOSYLTRANSFERASE"/>
    <property type="match status" value="1"/>
</dbReference>
<dbReference type="AlphaFoldDB" id="A0A3B1CXB9"/>
<proteinExistence type="predicted"/>
<dbReference type="GO" id="GO:0016740">
    <property type="term" value="F:transferase activity"/>
    <property type="evidence" value="ECO:0007669"/>
    <property type="project" value="UniProtKB-KW"/>
</dbReference>
<sequence length="334" mass="37969">MNDKKREKVAAVIVSYNRKEPLSECLDAVLRQAYPVEAVYIIDNASTDGTPEYLKERGFIDKVLSPEGAPEEEVKTLPLPPFPDKTVEIHYVRMHENTGGAGGFHEGIRRCYESGVDWVWLMDDDGIPAEDQLAELLGKSIEKKLLFSGPLIIDKARTNSLSFWPPFLRKVENSLENVVPCAEDGIVYGWVTPFNGTLISRKVIEKIGNVKKEMFIWGDEREYELRARANNIEVGTVISATHLHPARKGKKVDILFGLFGRVVVRPASKANIYYRNLGYIIGNYYGRAGHLKNIIKHTVYFLINSGFNIKGLMDFYRYYIDGATDKYYLPPKRK</sequence>
<dbReference type="PANTHER" id="PTHR43685:SF2">
    <property type="entry name" value="GLYCOSYLTRANSFERASE 2-LIKE DOMAIN-CONTAINING PROTEIN"/>
    <property type="match status" value="1"/>
</dbReference>
<dbReference type="Gene3D" id="3.90.550.10">
    <property type="entry name" value="Spore Coat Polysaccharide Biosynthesis Protein SpsA, Chain A"/>
    <property type="match status" value="1"/>
</dbReference>
<accession>A0A3B1CXB9</accession>
<dbReference type="InterPro" id="IPR050834">
    <property type="entry name" value="Glycosyltransf_2"/>
</dbReference>
<keyword evidence="2" id="KW-0808">Transferase</keyword>
<gene>
    <name evidence="2" type="ORF">MNBD_NITROSPIRAE02-1148</name>
</gene>
<dbReference type="InterPro" id="IPR001173">
    <property type="entry name" value="Glyco_trans_2-like"/>
</dbReference>
<protein>
    <submittedName>
        <fullName evidence="2">Glycosyl transferase, family 2</fullName>
    </submittedName>
</protein>
<evidence type="ECO:0000259" key="1">
    <source>
        <dbReference type="Pfam" id="PF00535"/>
    </source>
</evidence>
<evidence type="ECO:0000313" key="2">
    <source>
        <dbReference type="EMBL" id="VAX28558.1"/>
    </source>
</evidence>
<dbReference type="SUPFAM" id="SSF53448">
    <property type="entry name" value="Nucleotide-diphospho-sugar transferases"/>
    <property type="match status" value="1"/>
</dbReference>
<feature type="domain" description="Glycosyltransferase 2-like" evidence="1">
    <location>
        <begin position="88"/>
        <end position="142"/>
    </location>
</feature>
<feature type="domain" description="Glycosyltransferase 2-like" evidence="1">
    <location>
        <begin position="12"/>
        <end position="56"/>
    </location>
</feature>
<dbReference type="InterPro" id="IPR029044">
    <property type="entry name" value="Nucleotide-diphossugar_trans"/>
</dbReference>
<organism evidence="2">
    <name type="scientific">hydrothermal vent metagenome</name>
    <dbReference type="NCBI Taxonomy" id="652676"/>
    <lineage>
        <taxon>unclassified sequences</taxon>
        <taxon>metagenomes</taxon>
        <taxon>ecological metagenomes</taxon>
    </lineage>
</organism>
<name>A0A3B1CXB9_9ZZZZ</name>
<dbReference type="Pfam" id="PF00535">
    <property type="entry name" value="Glycos_transf_2"/>
    <property type="match status" value="2"/>
</dbReference>